<reference evidence="1" key="1">
    <citation type="submission" date="2022-07" db="EMBL/GenBank/DDBJ databases">
        <title>Genome Sequence of Phlebia brevispora.</title>
        <authorList>
            <person name="Buettner E."/>
        </authorList>
    </citation>
    <scope>NUCLEOTIDE SEQUENCE</scope>
    <source>
        <strain evidence="1">MPL23</strain>
    </source>
</reference>
<evidence type="ECO:0000313" key="2">
    <source>
        <dbReference type="Proteomes" id="UP001148662"/>
    </source>
</evidence>
<comment type="caution">
    <text evidence="1">The sequence shown here is derived from an EMBL/GenBank/DDBJ whole genome shotgun (WGS) entry which is preliminary data.</text>
</comment>
<gene>
    <name evidence="1" type="ORF">NM688_g8097</name>
</gene>
<accession>A0ACC1RXU9</accession>
<dbReference type="Proteomes" id="UP001148662">
    <property type="component" value="Unassembled WGS sequence"/>
</dbReference>
<evidence type="ECO:0000313" key="1">
    <source>
        <dbReference type="EMBL" id="KAJ3527689.1"/>
    </source>
</evidence>
<keyword evidence="2" id="KW-1185">Reference proteome</keyword>
<organism evidence="1 2">
    <name type="scientific">Phlebia brevispora</name>
    <dbReference type="NCBI Taxonomy" id="194682"/>
    <lineage>
        <taxon>Eukaryota</taxon>
        <taxon>Fungi</taxon>
        <taxon>Dikarya</taxon>
        <taxon>Basidiomycota</taxon>
        <taxon>Agaricomycotina</taxon>
        <taxon>Agaricomycetes</taxon>
        <taxon>Polyporales</taxon>
        <taxon>Meruliaceae</taxon>
        <taxon>Phlebia</taxon>
    </lineage>
</organism>
<proteinExistence type="predicted"/>
<name>A0ACC1RXU9_9APHY</name>
<dbReference type="EMBL" id="JANHOG010002071">
    <property type="protein sequence ID" value="KAJ3527689.1"/>
    <property type="molecule type" value="Genomic_DNA"/>
</dbReference>
<protein>
    <submittedName>
        <fullName evidence="1">Uncharacterized protein</fullName>
    </submittedName>
</protein>
<sequence>MLVAMTFSAGLIVVTVTSLSLGQFVIEYAESIDPESSRRFRDPENIKEPLLSASPTSYEPSVALHSYPHYRSSTSESYVYSHRSANSSVTSTVSFFRTPSPVREVKEVKSQPVATKPRTRSKSKPSRIFIHPADSNLARADAVAQQLGLAGDTDLVKGSQHPLDGEASWMVGKGKDLARDIMGPSRRSTLS</sequence>